<sequence>MRIQLDFKVLNVIVENGIKSYIVQCLGENFRRVIKAQYDGSVYIPDYHQQFWDIPSLNRTFIDIELANFIMKIEKREKIQ</sequence>
<organism evidence="1 2">
    <name type="scientific">Priestia megaterium</name>
    <name type="common">Bacillus megaterium</name>
    <dbReference type="NCBI Taxonomy" id="1404"/>
    <lineage>
        <taxon>Bacteria</taxon>
        <taxon>Bacillati</taxon>
        <taxon>Bacillota</taxon>
        <taxon>Bacilli</taxon>
        <taxon>Bacillales</taxon>
        <taxon>Bacillaceae</taxon>
        <taxon>Priestia</taxon>
    </lineage>
</organism>
<name>A0AAE5P9H3_PRIMG</name>
<dbReference type="EMBL" id="NTYW01000006">
    <property type="protein sequence ID" value="PES40399.1"/>
    <property type="molecule type" value="Genomic_DNA"/>
</dbReference>
<evidence type="ECO:0000313" key="2">
    <source>
        <dbReference type="Proteomes" id="UP000220341"/>
    </source>
</evidence>
<proteinExistence type="predicted"/>
<accession>A0AAE5P9H3</accession>
<gene>
    <name evidence="1" type="ORF">CN497_06670</name>
</gene>
<reference evidence="1 2" key="1">
    <citation type="submission" date="2017-09" db="EMBL/GenBank/DDBJ databases">
        <title>Large-scale bioinformatics analysis of Bacillus genomes uncovers conserved roles of natural products in bacterial physiology.</title>
        <authorList>
            <consortium name="Agbiome Team Llc"/>
            <person name="Bleich R.M."/>
            <person name="Kirk G.J."/>
            <person name="Santa Maria K.C."/>
            <person name="Allen S.E."/>
            <person name="Farag S."/>
            <person name="Shank E.A."/>
            <person name="Bowers A."/>
        </authorList>
    </citation>
    <scope>NUCLEOTIDE SEQUENCE [LARGE SCALE GENOMIC DNA]</scope>
    <source>
        <strain evidence="1 2">AFS003013</strain>
    </source>
</reference>
<dbReference type="RefSeq" id="WP_029321704.1">
    <property type="nucleotide sequence ID" value="NZ_CM125445.1"/>
</dbReference>
<evidence type="ECO:0000313" key="1">
    <source>
        <dbReference type="EMBL" id="PES40399.1"/>
    </source>
</evidence>
<dbReference type="AlphaFoldDB" id="A0AAE5P9H3"/>
<protein>
    <submittedName>
        <fullName evidence="1">Uncharacterized protein</fullName>
    </submittedName>
</protein>
<comment type="caution">
    <text evidence="1">The sequence shown here is derived from an EMBL/GenBank/DDBJ whole genome shotgun (WGS) entry which is preliminary data.</text>
</comment>
<dbReference type="Proteomes" id="UP000220341">
    <property type="component" value="Unassembled WGS sequence"/>
</dbReference>